<evidence type="ECO:0000256" key="1">
    <source>
        <dbReference type="ARBA" id="ARBA00022737"/>
    </source>
</evidence>
<dbReference type="OrthoDB" id="1875751at2759"/>
<dbReference type="SMART" id="SM00360">
    <property type="entry name" value="RRM"/>
    <property type="match status" value="2"/>
</dbReference>
<evidence type="ECO:0000259" key="5">
    <source>
        <dbReference type="PROSITE" id="PS50102"/>
    </source>
</evidence>
<dbReference type="Proteomes" id="UP000813463">
    <property type="component" value="Chromosome 4"/>
</dbReference>
<proteinExistence type="predicted"/>
<feature type="region of interest" description="Disordered" evidence="4">
    <location>
        <begin position="81"/>
        <end position="115"/>
    </location>
</feature>
<dbReference type="RefSeq" id="XP_021835351.1">
    <property type="nucleotide sequence ID" value="XM_021979659.2"/>
</dbReference>
<protein>
    <submittedName>
        <fullName evidence="7">RNA-binding protein 1</fullName>
    </submittedName>
</protein>
<keyword evidence="1" id="KW-0677">Repeat</keyword>
<feature type="compositionally biased region" description="Polar residues" evidence="4">
    <location>
        <begin position="106"/>
        <end position="115"/>
    </location>
</feature>
<dbReference type="CDD" id="cd12330">
    <property type="entry name" value="RRM2_Hrp1p"/>
    <property type="match status" value="1"/>
</dbReference>
<evidence type="ECO:0000313" key="7">
    <source>
        <dbReference type="RefSeq" id="XP_021835351.1"/>
    </source>
</evidence>
<evidence type="ECO:0000256" key="2">
    <source>
        <dbReference type="ARBA" id="ARBA00022884"/>
    </source>
</evidence>
<feature type="compositionally biased region" description="Low complexity" evidence="4">
    <location>
        <begin position="92"/>
        <end position="105"/>
    </location>
</feature>
<feature type="compositionally biased region" description="Gly residues" evidence="4">
    <location>
        <begin position="230"/>
        <end position="242"/>
    </location>
</feature>
<evidence type="ECO:0000313" key="6">
    <source>
        <dbReference type="Proteomes" id="UP000813463"/>
    </source>
</evidence>
<feature type="region of interest" description="Disordered" evidence="4">
    <location>
        <begin position="210"/>
        <end position="242"/>
    </location>
</feature>
<evidence type="ECO:0000256" key="4">
    <source>
        <dbReference type="SAM" id="MobiDB-lite"/>
    </source>
</evidence>
<name>A0A9R0HQZ2_SPIOL</name>
<dbReference type="FunFam" id="3.30.70.330:FF:000040">
    <property type="entry name" value="Heterogeneous nuclear ribonucleoprotein A2/B1"/>
    <property type="match status" value="1"/>
</dbReference>
<sequence length="380" mass="41213">MADPDVGKLFVGGIPRETTDVILRDHFSKYGDVSSSVVAKDRLTGDPRGFGFVTFADPSLVVETLRDQHFISGRAVEVKKARPRFEHQSNTQPQLLPQRQQHQQPNHGYSHSSKGSVRNYINGSYGANNSDDSLKAKKIFVGGLSADLTEEEFKKYFEKFGKITDVVVMYDNTNNRPRGFGFITFESEEVVEKLMQQSHHEVGGKRVEVKRAVPREATRNSYNGNNSRFGGSGSGSGSSGSGSGRFSSASAGYLDDNNYWPRGAIVSYPGQFPVPTAYPGYYSGVYGGGYPMSGYDIVGYGMPMLTPRAPWNSSGVMGVEPLAYGTGFYPTGNGGVALLGMFNGYNNAVVDTEATRVNVKKNSRIADGQGQAKVPPMGLV</sequence>
<reference evidence="6" key="1">
    <citation type="journal article" date="2021" name="Nat. Commun.">
        <title>Genomic analyses provide insights into spinach domestication and the genetic basis of agronomic traits.</title>
        <authorList>
            <person name="Cai X."/>
            <person name="Sun X."/>
            <person name="Xu C."/>
            <person name="Sun H."/>
            <person name="Wang X."/>
            <person name="Ge C."/>
            <person name="Zhang Z."/>
            <person name="Wang Q."/>
            <person name="Fei Z."/>
            <person name="Jiao C."/>
            <person name="Wang Q."/>
        </authorList>
    </citation>
    <scope>NUCLEOTIDE SEQUENCE [LARGE SCALE GENOMIC DNA]</scope>
    <source>
        <strain evidence="6">cv. Varoflay</strain>
    </source>
</reference>
<dbReference type="GO" id="GO:0003729">
    <property type="term" value="F:mRNA binding"/>
    <property type="evidence" value="ECO:0007669"/>
    <property type="project" value="TreeGrafter"/>
</dbReference>
<reference evidence="7" key="2">
    <citation type="submission" date="2025-08" db="UniProtKB">
        <authorList>
            <consortium name="RefSeq"/>
        </authorList>
    </citation>
    <scope>IDENTIFICATION</scope>
    <source>
        <tissue evidence="7">Leaf</tissue>
    </source>
</reference>
<evidence type="ECO:0000256" key="3">
    <source>
        <dbReference type="PROSITE-ProRule" id="PRU00176"/>
    </source>
</evidence>
<keyword evidence="6" id="KW-1185">Reference proteome</keyword>
<feature type="domain" description="RRM" evidence="5">
    <location>
        <begin position="137"/>
        <end position="214"/>
    </location>
</feature>
<dbReference type="AlphaFoldDB" id="A0A9R0HQZ2"/>
<gene>
    <name evidence="7" type="primary">LOC110775059</name>
</gene>
<feature type="domain" description="RRM" evidence="5">
    <location>
        <begin position="7"/>
        <end position="83"/>
    </location>
</feature>
<dbReference type="GO" id="GO:0006417">
    <property type="term" value="P:regulation of translation"/>
    <property type="evidence" value="ECO:0007669"/>
    <property type="project" value="TreeGrafter"/>
</dbReference>
<feature type="compositionally biased region" description="Low complexity" evidence="4">
    <location>
        <begin position="220"/>
        <end position="229"/>
    </location>
</feature>
<dbReference type="PANTHER" id="PTHR48032">
    <property type="entry name" value="RNA-BINDING PROTEIN MUSASHI HOMOLOG RBP6"/>
    <property type="match status" value="1"/>
</dbReference>
<dbReference type="InterPro" id="IPR012677">
    <property type="entry name" value="Nucleotide-bd_a/b_plait_sf"/>
</dbReference>
<dbReference type="Gene3D" id="3.30.70.330">
    <property type="match status" value="2"/>
</dbReference>
<dbReference type="KEGG" id="soe:110775059"/>
<dbReference type="GeneID" id="110775059"/>
<dbReference type="SUPFAM" id="SSF54928">
    <property type="entry name" value="RNA-binding domain, RBD"/>
    <property type="match status" value="2"/>
</dbReference>
<dbReference type="InterPro" id="IPR035979">
    <property type="entry name" value="RBD_domain_sf"/>
</dbReference>
<accession>A0A9R0HQZ2</accession>
<dbReference type="PANTHER" id="PTHR48032:SF12">
    <property type="entry name" value="RRM DOMAIN-CONTAINING PROTEIN"/>
    <property type="match status" value="1"/>
</dbReference>
<dbReference type="Pfam" id="PF00076">
    <property type="entry name" value="RRM_1"/>
    <property type="match status" value="2"/>
</dbReference>
<organism evidence="6 7">
    <name type="scientific">Spinacia oleracea</name>
    <name type="common">Spinach</name>
    <dbReference type="NCBI Taxonomy" id="3562"/>
    <lineage>
        <taxon>Eukaryota</taxon>
        <taxon>Viridiplantae</taxon>
        <taxon>Streptophyta</taxon>
        <taxon>Embryophyta</taxon>
        <taxon>Tracheophyta</taxon>
        <taxon>Spermatophyta</taxon>
        <taxon>Magnoliopsida</taxon>
        <taxon>eudicotyledons</taxon>
        <taxon>Gunneridae</taxon>
        <taxon>Pentapetalae</taxon>
        <taxon>Caryophyllales</taxon>
        <taxon>Chenopodiaceae</taxon>
        <taxon>Chenopodioideae</taxon>
        <taxon>Anserineae</taxon>
        <taxon>Spinacia</taxon>
    </lineage>
</organism>
<dbReference type="PROSITE" id="PS50102">
    <property type="entry name" value="RRM"/>
    <property type="match status" value="2"/>
</dbReference>
<dbReference type="InterPro" id="IPR000504">
    <property type="entry name" value="RRM_dom"/>
</dbReference>
<keyword evidence="2 3" id="KW-0694">RNA-binding</keyword>